<dbReference type="PATRIC" id="fig|1227496.3.peg.3134"/>
<feature type="domain" description="Pyrrolo-quinoline quinone repeat" evidence="2">
    <location>
        <begin position="250"/>
        <end position="355"/>
    </location>
</feature>
<dbReference type="Gene3D" id="2.40.128.630">
    <property type="match status" value="3"/>
</dbReference>
<dbReference type="AlphaFoldDB" id="L9XUV6"/>
<dbReference type="InterPro" id="IPR002372">
    <property type="entry name" value="PQQ_rpt_dom"/>
</dbReference>
<gene>
    <name evidence="3" type="ORF">C489_15537</name>
</gene>
<dbReference type="Proteomes" id="UP000011632">
    <property type="component" value="Unassembled WGS sequence"/>
</dbReference>
<keyword evidence="4" id="KW-1185">Reference proteome</keyword>
<evidence type="ECO:0000256" key="1">
    <source>
        <dbReference type="SAM" id="MobiDB-lite"/>
    </source>
</evidence>
<dbReference type="SUPFAM" id="SSF50998">
    <property type="entry name" value="Quinoprotein alcohol dehydrogenase-like"/>
    <property type="match status" value="2"/>
</dbReference>
<reference evidence="3 4" key="1">
    <citation type="journal article" date="2014" name="PLoS Genet.">
        <title>Phylogenetically driven sequencing of extremely halophilic archaea reveals strategies for static and dynamic osmo-response.</title>
        <authorList>
            <person name="Becker E.A."/>
            <person name="Seitzer P.M."/>
            <person name="Tritt A."/>
            <person name="Larsen D."/>
            <person name="Krusor M."/>
            <person name="Yao A.I."/>
            <person name="Wu D."/>
            <person name="Madern D."/>
            <person name="Eisen J.A."/>
            <person name="Darling A.E."/>
            <person name="Facciotti M.T."/>
        </authorList>
    </citation>
    <scope>NUCLEOTIDE SEQUENCE [LARGE SCALE GENOMIC DNA]</scope>
    <source>
        <strain evidence="3 4">JCM 10478</strain>
    </source>
</reference>
<dbReference type="InterPro" id="IPR011047">
    <property type="entry name" value="Quinoprotein_ADH-like_sf"/>
</dbReference>
<feature type="domain" description="Pyrrolo-quinoline quinone repeat" evidence="2">
    <location>
        <begin position="96"/>
        <end position="223"/>
    </location>
</feature>
<name>L9XUV6_9EURY</name>
<dbReference type="InterPro" id="IPR018391">
    <property type="entry name" value="PQQ_b-propeller_rpt"/>
</dbReference>
<dbReference type="Pfam" id="PF13360">
    <property type="entry name" value="PQQ_2"/>
    <property type="match status" value="3"/>
</dbReference>
<dbReference type="PANTHER" id="PTHR34512:SF30">
    <property type="entry name" value="OUTER MEMBRANE PROTEIN ASSEMBLY FACTOR BAMB"/>
    <property type="match status" value="1"/>
</dbReference>
<dbReference type="SMART" id="SM00564">
    <property type="entry name" value="PQQ"/>
    <property type="match status" value="7"/>
</dbReference>
<dbReference type="STRING" id="1227496.C489_15537"/>
<protein>
    <submittedName>
        <fullName evidence="3">Pyrrolo-quinoline quinone</fullName>
    </submittedName>
</protein>
<evidence type="ECO:0000313" key="3">
    <source>
        <dbReference type="EMBL" id="ELY65206.1"/>
    </source>
</evidence>
<feature type="domain" description="Pyrrolo-quinoline quinone repeat" evidence="2">
    <location>
        <begin position="366"/>
        <end position="423"/>
    </location>
</feature>
<comment type="caution">
    <text evidence="3">The sequence shown here is derived from an EMBL/GenBank/DDBJ whole genome shotgun (WGS) entry which is preliminary data.</text>
</comment>
<sequence length="429" mass="43861">MVFIDTVALAGMEDRSIRGSLSRRTLVGSVAVGLAAGTAGCLRPLLEEGGQTAGNETTEDGANGAGTETEAWPAFGADRGGSGAADVTPPGDDVSDVWTADLNGGRGNPVVADGTVYCAARSTVRAFEADSGEETWSSEVGLTGGLSPALTVAGGVAFATPGDGFLYAFDAGDGERFWSESLTGGSGSSFASPRLLDDVLVAADDDRVSGHDASSGEQRWSKELPNTVLGTVVDDGTAYLGILAAGAEPSVYAFDAESGERRWTYDGVRNGSNEPTVVDGTVYGGGAGDTGTEGYVYAVDAESGAERWGTELESPIVTSPAVTDGSLYVTDEDGGFYELGTERGDVRWRESVWDESDRDGNPPKISAPAVADGRIHLGTLDGRALAADASDGSVTWSFSAATEIRASPAVADGRAYIVAAETLYALGTA</sequence>
<dbReference type="PANTHER" id="PTHR34512">
    <property type="entry name" value="CELL SURFACE PROTEIN"/>
    <property type="match status" value="1"/>
</dbReference>
<feature type="region of interest" description="Disordered" evidence="1">
    <location>
        <begin position="48"/>
        <end position="68"/>
    </location>
</feature>
<evidence type="ECO:0000313" key="4">
    <source>
        <dbReference type="Proteomes" id="UP000011632"/>
    </source>
</evidence>
<dbReference type="EMBL" id="AOID01000047">
    <property type="protein sequence ID" value="ELY65206.1"/>
    <property type="molecule type" value="Genomic_DNA"/>
</dbReference>
<accession>L9XUV6</accession>
<organism evidence="3 4">
    <name type="scientific">Natrinema versiforme JCM 10478</name>
    <dbReference type="NCBI Taxonomy" id="1227496"/>
    <lineage>
        <taxon>Archaea</taxon>
        <taxon>Methanobacteriati</taxon>
        <taxon>Methanobacteriota</taxon>
        <taxon>Stenosarchaea group</taxon>
        <taxon>Halobacteria</taxon>
        <taxon>Halobacteriales</taxon>
        <taxon>Natrialbaceae</taxon>
        <taxon>Natrinema</taxon>
    </lineage>
</organism>
<evidence type="ECO:0000259" key="2">
    <source>
        <dbReference type="Pfam" id="PF13360"/>
    </source>
</evidence>
<proteinExistence type="predicted"/>